<sequence>MRRRAHLLATAALVSALAPIVAGTPWEGAAERAHSIRDALISAGSHFYGLAEILGDNLRSGSIGI</sequence>
<evidence type="ECO:0000313" key="2">
    <source>
        <dbReference type="EMBL" id="MFG1706755.1"/>
    </source>
</evidence>
<name>A0ABW7AKF0_9ACTN</name>
<accession>A0ABW7AKF0</accession>
<keyword evidence="1" id="KW-0732">Signal</keyword>
<dbReference type="RefSeq" id="WP_393169893.1">
    <property type="nucleotide sequence ID" value="NZ_JBICRM010000017.1"/>
</dbReference>
<dbReference type="EMBL" id="JBICRM010000017">
    <property type="protein sequence ID" value="MFG1706755.1"/>
    <property type="molecule type" value="Genomic_DNA"/>
</dbReference>
<keyword evidence="3" id="KW-1185">Reference proteome</keyword>
<evidence type="ECO:0000313" key="3">
    <source>
        <dbReference type="Proteomes" id="UP001603978"/>
    </source>
</evidence>
<evidence type="ECO:0000256" key="1">
    <source>
        <dbReference type="SAM" id="SignalP"/>
    </source>
</evidence>
<organism evidence="2 3">
    <name type="scientific">Nonomuraea marmarensis</name>
    <dbReference type="NCBI Taxonomy" id="3351344"/>
    <lineage>
        <taxon>Bacteria</taxon>
        <taxon>Bacillati</taxon>
        <taxon>Actinomycetota</taxon>
        <taxon>Actinomycetes</taxon>
        <taxon>Streptosporangiales</taxon>
        <taxon>Streptosporangiaceae</taxon>
        <taxon>Nonomuraea</taxon>
    </lineage>
</organism>
<feature type="chain" id="PRO_5045891470" evidence="1">
    <location>
        <begin position="23"/>
        <end position="65"/>
    </location>
</feature>
<gene>
    <name evidence="2" type="ORF">ACFLIM_26550</name>
</gene>
<reference evidence="2 3" key="1">
    <citation type="submission" date="2024-10" db="EMBL/GenBank/DDBJ databases">
        <authorList>
            <person name="Topkara A.R."/>
            <person name="Saygin H."/>
        </authorList>
    </citation>
    <scope>NUCLEOTIDE SEQUENCE [LARGE SCALE GENOMIC DNA]</scope>
    <source>
        <strain evidence="2 3">M3C6</strain>
    </source>
</reference>
<feature type="signal peptide" evidence="1">
    <location>
        <begin position="1"/>
        <end position="22"/>
    </location>
</feature>
<comment type="caution">
    <text evidence="2">The sequence shown here is derived from an EMBL/GenBank/DDBJ whole genome shotgun (WGS) entry which is preliminary data.</text>
</comment>
<proteinExistence type="predicted"/>
<protein>
    <submittedName>
        <fullName evidence="2">Uncharacterized protein</fullName>
    </submittedName>
</protein>
<dbReference type="Proteomes" id="UP001603978">
    <property type="component" value="Unassembled WGS sequence"/>
</dbReference>